<accession>A0ABD5MAE2</accession>
<dbReference type="PANTHER" id="PTHR48094:SF11">
    <property type="entry name" value="GLUTATHIONE-INDEPENDENT GLYOXALASE HSP31-RELATED"/>
    <property type="match status" value="1"/>
</dbReference>
<protein>
    <submittedName>
        <fullName evidence="5">Type 1 glutamine amidotransferase domain-containing protein</fullName>
    </submittedName>
</protein>
<dbReference type="SUPFAM" id="SSF52317">
    <property type="entry name" value="Class I glutamine amidotransferase-like"/>
    <property type="match status" value="1"/>
</dbReference>
<evidence type="ECO:0000256" key="3">
    <source>
        <dbReference type="ARBA" id="ARBA00038493"/>
    </source>
</evidence>
<proteinExistence type="inferred from homology"/>
<dbReference type="Pfam" id="PF01965">
    <property type="entry name" value="DJ-1_PfpI"/>
    <property type="match status" value="1"/>
</dbReference>
<feature type="domain" description="DJ-1/PfpI" evidence="4">
    <location>
        <begin position="4"/>
        <end position="221"/>
    </location>
</feature>
<comment type="similarity">
    <text evidence="3">Belongs to the peptidase C56 family. HSP31-like subfamily.</text>
</comment>
<keyword evidence="6" id="KW-1185">Reference proteome</keyword>
<dbReference type="AlphaFoldDB" id="A0ABD5MAE2"/>
<organism evidence="5 6">
    <name type="scientific">Halobellus rubicundus</name>
    <dbReference type="NCBI Taxonomy" id="2996466"/>
    <lineage>
        <taxon>Archaea</taxon>
        <taxon>Methanobacteriati</taxon>
        <taxon>Methanobacteriota</taxon>
        <taxon>Stenosarchaea group</taxon>
        <taxon>Halobacteria</taxon>
        <taxon>Halobacteriales</taxon>
        <taxon>Haloferacaceae</taxon>
        <taxon>Halobellus</taxon>
    </lineage>
</organism>
<evidence type="ECO:0000313" key="5">
    <source>
        <dbReference type="EMBL" id="MFA1610858.1"/>
    </source>
</evidence>
<dbReference type="PANTHER" id="PTHR48094">
    <property type="entry name" value="PROTEIN/NUCLEIC ACID DEGLYCASE DJ-1-RELATED"/>
    <property type="match status" value="1"/>
</dbReference>
<keyword evidence="5" id="KW-0315">Glutamine amidotransferase</keyword>
<name>A0ABD5MAE2_9EURY</name>
<dbReference type="InterPro" id="IPR002818">
    <property type="entry name" value="DJ-1/PfpI"/>
</dbReference>
<gene>
    <name evidence="5" type="ORF">OS889_07575</name>
</gene>
<dbReference type="GO" id="GO:0016829">
    <property type="term" value="F:lyase activity"/>
    <property type="evidence" value="ECO:0007669"/>
    <property type="project" value="UniProtKB-KW"/>
</dbReference>
<dbReference type="RefSeq" id="WP_372388675.1">
    <property type="nucleotide sequence ID" value="NZ_JBGNYA010000001.1"/>
</dbReference>
<keyword evidence="1" id="KW-0346">Stress response</keyword>
<reference evidence="5 6" key="1">
    <citation type="submission" date="2024-08" db="EMBL/GenBank/DDBJ databases">
        <title>Halobellus sp. MBLA0158 whole genome sequence.</title>
        <authorList>
            <person name="Hwang C.Y."/>
            <person name="Cho E.-S."/>
            <person name="Seo M.-J."/>
        </authorList>
    </citation>
    <scope>NUCLEOTIDE SEQUENCE [LARGE SCALE GENOMIC DNA]</scope>
    <source>
        <strain evidence="5 6">MBLA0158</strain>
    </source>
</reference>
<evidence type="ECO:0000259" key="4">
    <source>
        <dbReference type="Pfam" id="PF01965"/>
    </source>
</evidence>
<dbReference type="InterPro" id="IPR050325">
    <property type="entry name" value="Prot/Nucl_acid_deglycase"/>
</dbReference>
<comment type="caution">
    <text evidence="5">The sequence shown here is derived from an EMBL/GenBank/DDBJ whole genome shotgun (WGS) entry which is preliminary data.</text>
</comment>
<dbReference type="Gene3D" id="3.40.50.880">
    <property type="match status" value="1"/>
</dbReference>
<keyword evidence="2" id="KW-0456">Lyase</keyword>
<evidence type="ECO:0000256" key="2">
    <source>
        <dbReference type="ARBA" id="ARBA00023239"/>
    </source>
</evidence>
<evidence type="ECO:0000256" key="1">
    <source>
        <dbReference type="ARBA" id="ARBA00023016"/>
    </source>
</evidence>
<dbReference type="InterPro" id="IPR029062">
    <property type="entry name" value="Class_I_gatase-like"/>
</dbReference>
<evidence type="ECO:0000313" key="6">
    <source>
        <dbReference type="Proteomes" id="UP001570511"/>
    </source>
</evidence>
<dbReference type="CDD" id="cd03141">
    <property type="entry name" value="GATase1_Hsp31_like"/>
    <property type="match status" value="1"/>
</dbReference>
<dbReference type="EMBL" id="JBGNYA010000001">
    <property type="protein sequence ID" value="MFA1610858.1"/>
    <property type="molecule type" value="Genomic_DNA"/>
</dbReference>
<dbReference type="Proteomes" id="UP001570511">
    <property type="component" value="Unassembled WGS sequence"/>
</dbReference>
<sequence length="228" mass="24172">MTSALFIVSEEGYWGEECIEPLTTLSEAGVDITVATPTGGPPVVDERSVDPENVGEETAARVREVDENDDRLNDPEPLATVDATDYDAVVFPGGHGTEWDVNQDRHARQALLSAVGGGQGKALVVCHAVGILAFTREADGSHLVEGRSVTGFPNEWEEGIVDEQDLMPDGRKLPYWVEDEVKAAGADWDAELDADTSVTVDGDLITARGPGSSAAAAATLLDELGIDR</sequence>